<gene>
    <name evidence="17" type="ORF">EVAR_60004_1</name>
</gene>
<dbReference type="GO" id="GO:0020037">
    <property type="term" value="F:heme binding"/>
    <property type="evidence" value="ECO:0007669"/>
    <property type="project" value="InterPro"/>
</dbReference>
<evidence type="ECO:0000256" key="3">
    <source>
        <dbReference type="ARBA" id="ARBA00004406"/>
    </source>
</evidence>
<dbReference type="CDD" id="cd11056">
    <property type="entry name" value="CYP6-like"/>
    <property type="match status" value="1"/>
</dbReference>
<dbReference type="EC" id="1.14.14.1" evidence="5"/>
<evidence type="ECO:0000256" key="11">
    <source>
        <dbReference type="ARBA" id="ARBA00023004"/>
    </source>
</evidence>
<keyword evidence="18" id="KW-1185">Reference proteome</keyword>
<dbReference type="AlphaFoldDB" id="A0A4C1ZD48"/>
<evidence type="ECO:0000313" key="17">
    <source>
        <dbReference type="EMBL" id="GBP85660.1"/>
    </source>
</evidence>
<proteinExistence type="inferred from homology"/>
<dbReference type="InterPro" id="IPR017972">
    <property type="entry name" value="Cyt_P450_CS"/>
</dbReference>
<dbReference type="InterPro" id="IPR001128">
    <property type="entry name" value="Cyt_P450"/>
</dbReference>
<dbReference type="EMBL" id="BGZK01001751">
    <property type="protein sequence ID" value="GBP85660.1"/>
    <property type="molecule type" value="Genomic_DNA"/>
</dbReference>
<dbReference type="SUPFAM" id="SSF48264">
    <property type="entry name" value="Cytochrome P450"/>
    <property type="match status" value="1"/>
</dbReference>
<comment type="cofactor">
    <cofactor evidence="1 15">
        <name>heme</name>
        <dbReference type="ChEBI" id="CHEBI:30413"/>
    </cofactor>
</comment>
<evidence type="ECO:0000256" key="12">
    <source>
        <dbReference type="ARBA" id="ARBA00023033"/>
    </source>
</evidence>
<accession>A0A4C1ZD48</accession>
<dbReference type="STRING" id="151549.A0A4C1ZD48"/>
<keyword evidence="6 15" id="KW-0349">Heme</keyword>
<keyword evidence="12 16" id="KW-0503">Monooxygenase</keyword>
<evidence type="ECO:0000313" key="18">
    <source>
        <dbReference type="Proteomes" id="UP000299102"/>
    </source>
</evidence>
<reference evidence="17 18" key="1">
    <citation type="journal article" date="2019" name="Commun. Biol.">
        <title>The bagworm genome reveals a unique fibroin gene that provides high tensile strength.</title>
        <authorList>
            <person name="Kono N."/>
            <person name="Nakamura H."/>
            <person name="Ohtoshi R."/>
            <person name="Tomita M."/>
            <person name="Numata K."/>
            <person name="Arakawa K."/>
        </authorList>
    </citation>
    <scope>NUCLEOTIDE SEQUENCE [LARGE SCALE GENOMIC DNA]</scope>
</reference>
<dbReference type="InterPro" id="IPR036396">
    <property type="entry name" value="Cyt_P450_sf"/>
</dbReference>
<evidence type="ECO:0000256" key="4">
    <source>
        <dbReference type="ARBA" id="ARBA00010617"/>
    </source>
</evidence>
<evidence type="ECO:0000256" key="9">
    <source>
        <dbReference type="ARBA" id="ARBA00022848"/>
    </source>
</evidence>
<dbReference type="GO" id="GO:0005789">
    <property type="term" value="C:endoplasmic reticulum membrane"/>
    <property type="evidence" value="ECO:0007669"/>
    <property type="project" value="UniProtKB-SubCell"/>
</dbReference>
<evidence type="ECO:0000256" key="16">
    <source>
        <dbReference type="RuleBase" id="RU000461"/>
    </source>
</evidence>
<evidence type="ECO:0000256" key="10">
    <source>
        <dbReference type="ARBA" id="ARBA00023002"/>
    </source>
</evidence>
<dbReference type="InterPro" id="IPR002401">
    <property type="entry name" value="Cyt_P450_E_grp-I"/>
</dbReference>
<dbReference type="PRINTS" id="PR00385">
    <property type="entry name" value="P450"/>
</dbReference>
<dbReference type="PROSITE" id="PS00086">
    <property type="entry name" value="CYTOCHROME_P450"/>
    <property type="match status" value="1"/>
</dbReference>
<dbReference type="PANTHER" id="PTHR24292:SF45">
    <property type="entry name" value="CYTOCHROME P450 6G1-RELATED"/>
    <property type="match status" value="1"/>
</dbReference>
<comment type="catalytic activity">
    <reaction evidence="14">
        <text>an organic molecule + reduced [NADPH--hemoprotein reductase] + O2 = an alcohol + oxidized [NADPH--hemoprotein reductase] + H2O + H(+)</text>
        <dbReference type="Rhea" id="RHEA:17149"/>
        <dbReference type="Rhea" id="RHEA-COMP:11964"/>
        <dbReference type="Rhea" id="RHEA-COMP:11965"/>
        <dbReference type="ChEBI" id="CHEBI:15377"/>
        <dbReference type="ChEBI" id="CHEBI:15378"/>
        <dbReference type="ChEBI" id="CHEBI:15379"/>
        <dbReference type="ChEBI" id="CHEBI:30879"/>
        <dbReference type="ChEBI" id="CHEBI:57618"/>
        <dbReference type="ChEBI" id="CHEBI:58210"/>
        <dbReference type="ChEBI" id="CHEBI:142491"/>
        <dbReference type="EC" id="1.14.14.1"/>
    </reaction>
</comment>
<evidence type="ECO:0000256" key="13">
    <source>
        <dbReference type="ARBA" id="ARBA00023136"/>
    </source>
</evidence>
<keyword evidence="13" id="KW-0472">Membrane</keyword>
<evidence type="ECO:0000256" key="8">
    <source>
        <dbReference type="ARBA" id="ARBA00022824"/>
    </source>
</evidence>
<evidence type="ECO:0000256" key="7">
    <source>
        <dbReference type="ARBA" id="ARBA00022723"/>
    </source>
</evidence>
<feature type="binding site" description="axial binding residue" evidence="15">
    <location>
        <position position="426"/>
    </location>
    <ligand>
        <name>heme</name>
        <dbReference type="ChEBI" id="CHEBI:30413"/>
    </ligand>
    <ligandPart>
        <name>Fe</name>
        <dbReference type="ChEBI" id="CHEBI:18248"/>
    </ligandPart>
</feature>
<sequence length="483" mass="55959">MCHLLNRYRYWGTSLTICCSEPIWGITEQRICRQLPDAPLVGAYFGTEPALIVQDPDLIKLVTTKDFYYFSGREISDHLHKEEYNQNLFSTYGDSWKVLRQNLSPIFSSSKLKTMYALIENCSETFEKLLEKEISISRTQEARDLIARYTMDCIGTCAFGIDTRAMGDESTNPFRRMGKQFFDPSYSQVVSIILRAMWPSIFYKLGFKVFPDVVTVFFNKLMSEVFHERRCKKVSRNDLVNMVLNFEQNKYIFGDSLSNLKTGDKEKVKVDVDDRMLTVQCFAFFTAGYETSATTASFTLYELAKHPEAQERARREVREWLARRGGRLAYECVSELPFLEQCVDEALRLYPVLGVITREVVEPYRFPGGPLLERGARVHIPVYHLHRHPTYFPDPEVYRPERFAPENRSTIHPYTYFAFGEGPRICIGMRFAKMQVFSGLITILKNYRVELAKGMSANIEFEPKSVVTSSKHGIQLNFIPLEY</sequence>
<dbReference type="OrthoDB" id="2789670at2759"/>
<keyword evidence="11 15" id="KW-0408">Iron</keyword>
<keyword evidence="9" id="KW-0492">Microsome</keyword>
<name>A0A4C1ZD48_EUMVA</name>
<evidence type="ECO:0000256" key="15">
    <source>
        <dbReference type="PIRSR" id="PIRSR602401-1"/>
    </source>
</evidence>
<evidence type="ECO:0000256" key="1">
    <source>
        <dbReference type="ARBA" id="ARBA00001971"/>
    </source>
</evidence>
<dbReference type="FunFam" id="1.10.630.10:FF:000042">
    <property type="entry name" value="Cytochrome P450"/>
    <property type="match status" value="1"/>
</dbReference>
<dbReference type="Pfam" id="PF00067">
    <property type="entry name" value="p450"/>
    <property type="match status" value="1"/>
</dbReference>
<organism evidence="17 18">
    <name type="scientific">Eumeta variegata</name>
    <name type="common">Bagworm moth</name>
    <name type="synonym">Eumeta japonica</name>
    <dbReference type="NCBI Taxonomy" id="151549"/>
    <lineage>
        <taxon>Eukaryota</taxon>
        <taxon>Metazoa</taxon>
        <taxon>Ecdysozoa</taxon>
        <taxon>Arthropoda</taxon>
        <taxon>Hexapoda</taxon>
        <taxon>Insecta</taxon>
        <taxon>Pterygota</taxon>
        <taxon>Neoptera</taxon>
        <taxon>Endopterygota</taxon>
        <taxon>Lepidoptera</taxon>
        <taxon>Glossata</taxon>
        <taxon>Ditrysia</taxon>
        <taxon>Tineoidea</taxon>
        <taxon>Psychidae</taxon>
        <taxon>Oiketicinae</taxon>
        <taxon>Eumeta</taxon>
    </lineage>
</organism>
<evidence type="ECO:0000256" key="6">
    <source>
        <dbReference type="ARBA" id="ARBA00022617"/>
    </source>
</evidence>
<evidence type="ECO:0000256" key="2">
    <source>
        <dbReference type="ARBA" id="ARBA00004174"/>
    </source>
</evidence>
<evidence type="ECO:0000256" key="14">
    <source>
        <dbReference type="ARBA" id="ARBA00047827"/>
    </source>
</evidence>
<keyword evidence="7 15" id="KW-0479">Metal-binding</keyword>
<comment type="similarity">
    <text evidence="4 16">Belongs to the cytochrome P450 family.</text>
</comment>
<dbReference type="GO" id="GO:0005506">
    <property type="term" value="F:iron ion binding"/>
    <property type="evidence" value="ECO:0007669"/>
    <property type="project" value="InterPro"/>
</dbReference>
<dbReference type="Proteomes" id="UP000299102">
    <property type="component" value="Unassembled WGS sequence"/>
</dbReference>
<comment type="caution">
    <text evidence="17">The sequence shown here is derived from an EMBL/GenBank/DDBJ whole genome shotgun (WGS) entry which is preliminary data.</text>
</comment>
<dbReference type="Gene3D" id="1.10.630.10">
    <property type="entry name" value="Cytochrome P450"/>
    <property type="match status" value="1"/>
</dbReference>
<keyword evidence="10 16" id="KW-0560">Oxidoreductase</keyword>
<keyword evidence="8" id="KW-0256">Endoplasmic reticulum</keyword>
<dbReference type="GO" id="GO:0016712">
    <property type="term" value="F:oxidoreductase activity, acting on paired donors, with incorporation or reduction of molecular oxygen, reduced flavin or flavoprotein as one donor, and incorporation of one atom of oxygen"/>
    <property type="evidence" value="ECO:0007669"/>
    <property type="project" value="UniProtKB-EC"/>
</dbReference>
<protein>
    <recommendedName>
        <fullName evidence="5">unspecific monooxygenase</fullName>
        <ecNumber evidence="5">1.14.14.1</ecNumber>
    </recommendedName>
</protein>
<dbReference type="PRINTS" id="PR00463">
    <property type="entry name" value="EP450I"/>
</dbReference>
<comment type="subcellular location">
    <subcellularLocation>
        <location evidence="3">Endoplasmic reticulum membrane</location>
        <topology evidence="3">Peripheral membrane protein</topology>
    </subcellularLocation>
    <subcellularLocation>
        <location evidence="2">Microsome membrane</location>
        <topology evidence="2">Peripheral membrane protein</topology>
    </subcellularLocation>
</comment>
<evidence type="ECO:0000256" key="5">
    <source>
        <dbReference type="ARBA" id="ARBA00012109"/>
    </source>
</evidence>
<dbReference type="InterPro" id="IPR050476">
    <property type="entry name" value="Insect_CytP450_Detox"/>
</dbReference>
<dbReference type="PANTHER" id="PTHR24292">
    <property type="entry name" value="CYTOCHROME P450"/>
    <property type="match status" value="1"/>
</dbReference>